<evidence type="ECO:0000256" key="4">
    <source>
        <dbReference type="ARBA" id="ARBA00022691"/>
    </source>
</evidence>
<reference evidence="7 8" key="1">
    <citation type="submission" date="2016-06" db="EMBL/GenBank/DDBJ databases">
        <authorList>
            <person name="Kjaerup R.B."/>
            <person name="Dalgaard T.S."/>
            <person name="Juul-Madsen H.R."/>
        </authorList>
    </citation>
    <scope>NUCLEOTIDE SEQUENCE [LARGE SCALE GENOMIC DNA]</scope>
    <source>
        <strain evidence="7 8">1199456.5</strain>
    </source>
</reference>
<accession>A0A1A0N3R4</accession>
<dbReference type="Proteomes" id="UP000093962">
    <property type="component" value="Unassembled WGS sequence"/>
</dbReference>
<evidence type="ECO:0000313" key="7">
    <source>
        <dbReference type="EMBL" id="OBA92315.1"/>
    </source>
</evidence>
<comment type="similarity">
    <text evidence="6">Belongs to the class I-like SAM-binding methyltransferase superfamily. C5-methyltransferase family.</text>
</comment>
<dbReference type="OrthoDB" id="9813719at2"/>
<dbReference type="GO" id="GO:0032259">
    <property type="term" value="P:methylation"/>
    <property type="evidence" value="ECO:0007669"/>
    <property type="project" value="UniProtKB-KW"/>
</dbReference>
<name>A0A1A0N3R4_MYCMU</name>
<dbReference type="PANTHER" id="PTHR10629">
    <property type="entry name" value="CYTOSINE-SPECIFIC METHYLTRANSFERASE"/>
    <property type="match status" value="1"/>
</dbReference>
<dbReference type="GO" id="GO:0003886">
    <property type="term" value="F:DNA (cytosine-5-)-methyltransferase activity"/>
    <property type="evidence" value="ECO:0007669"/>
    <property type="project" value="UniProtKB-EC"/>
</dbReference>
<dbReference type="RefSeq" id="WP_064857401.1">
    <property type="nucleotide sequence ID" value="NZ_LZSF01000014.1"/>
</dbReference>
<protein>
    <recommendedName>
        <fullName evidence="1">DNA (cytosine-5-)-methyltransferase</fullName>
        <ecNumber evidence="1">2.1.1.37</ecNumber>
    </recommendedName>
</protein>
<dbReference type="Pfam" id="PF00145">
    <property type="entry name" value="DNA_methylase"/>
    <property type="match status" value="1"/>
</dbReference>
<keyword evidence="2 6" id="KW-0489">Methyltransferase</keyword>
<dbReference type="SUPFAM" id="SSF53335">
    <property type="entry name" value="S-adenosyl-L-methionine-dependent methyltransferases"/>
    <property type="match status" value="1"/>
</dbReference>
<sequence length="370" mass="39620">MPGEDALVDPLPQIVDLFAGPGGLDVGATWLGIPTTGIEWDPNACATRRAAGLDTRQGDVRNYGPADFPECTVLTGGPPCQTFTVAGSGSGRQALNELIAQAEAMAENLGDGVPSGGFADDRTGLVLEPMRWALLALQAGKPYEAIVLEQVPAVLPIWQAFREILKQHGYGVDVGVLRTEEFGVPQTRRRAILIARFGDGEVSLPSPTHQAFRRGAPDQAVLGRLPWVSMEQALGRGTRFTVVSNYGSGGDPKNRGQRHSHEPAATVTGKVMRNRLRLAGGGESRLSHQEAGRLQTFPSDFPWSGNDVGQQIGNAIPPRLAVHVLAQALNMRIDAEELDRTVSASWFEGRAVPLGSRIKDLDDRMAAAQD</sequence>
<dbReference type="InterPro" id="IPR029063">
    <property type="entry name" value="SAM-dependent_MTases_sf"/>
</dbReference>
<dbReference type="EC" id="2.1.1.37" evidence="1"/>
<dbReference type="PRINTS" id="PR00105">
    <property type="entry name" value="C5METTRFRASE"/>
</dbReference>
<proteinExistence type="inferred from homology"/>
<evidence type="ECO:0000256" key="1">
    <source>
        <dbReference type="ARBA" id="ARBA00011975"/>
    </source>
</evidence>
<evidence type="ECO:0000256" key="6">
    <source>
        <dbReference type="PROSITE-ProRule" id="PRU01016"/>
    </source>
</evidence>
<dbReference type="AlphaFoldDB" id="A0A1A0N3R4"/>
<dbReference type="PROSITE" id="PS51679">
    <property type="entry name" value="SAM_MT_C5"/>
    <property type="match status" value="1"/>
</dbReference>
<dbReference type="GO" id="GO:0044027">
    <property type="term" value="P:negative regulation of gene expression via chromosomal CpG island methylation"/>
    <property type="evidence" value="ECO:0007669"/>
    <property type="project" value="TreeGrafter"/>
</dbReference>
<dbReference type="PANTHER" id="PTHR10629:SF52">
    <property type="entry name" value="DNA (CYTOSINE-5)-METHYLTRANSFERASE 1"/>
    <property type="match status" value="1"/>
</dbReference>
<evidence type="ECO:0000256" key="2">
    <source>
        <dbReference type="ARBA" id="ARBA00022603"/>
    </source>
</evidence>
<comment type="caution">
    <text evidence="7">The sequence shown here is derived from an EMBL/GenBank/DDBJ whole genome shotgun (WGS) entry which is preliminary data.</text>
</comment>
<keyword evidence="5" id="KW-0680">Restriction system</keyword>
<dbReference type="EMBL" id="LZSF01000014">
    <property type="protein sequence ID" value="OBA92315.1"/>
    <property type="molecule type" value="Genomic_DNA"/>
</dbReference>
<keyword evidence="4 6" id="KW-0949">S-adenosyl-L-methionine</keyword>
<feature type="active site" evidence="6">
    <location>
        <position position="80"/>
    </location>
</feature>
<keyword evidence="3 6" id="KW-0808">Transferase</keyword>
<dbReference type="Gene3D" id="3.40.50.150">
    <property type="entry name" value="Vaccinia Virus protein VP39"/>
    <property type="match status" value="1"/>
</dbReference>
<dbReference type="GO" id="GO:0003677">
    <property type="term" value="F:DNA binding"/>
    <property type="evidence" value="ECO:0007669"/>
    <property type="project" value="TreeGrafter"/>
</dbReference>
<evidence type="ECO:0000256" key="5">
    <source>
        <dbReference type="ARBA" id="ARBA00022747"/>
    </source>
</evidence>
<evidence type="ECO:0000256" key="3">
    <source>
        <dbReference type="ARBA" id="ARBA00022679"/>
    </source>
</evidence>
<dbReference type="Gene3D" id="3.90.120.10">
    <property type="entry name" value="DNA Methylase, subunit A, domain 2"/>
    <property type="match status" value="1"/>
</dbReference>
<dbReference type="GO" id="GO:0009307">
    <property type="term" value="P:DNA restriction-modification system"/>
    <property type="evidence" value="ECO:0007669"/>
    <property type="project" value="UniProtKB-KW"/>
</dbReference>
<dbReference type="InterPro" id="IPR001525">
    <property type="entry name" value="C5_MeTfrase"/>
</dbReference>
<evidence type="ECO:0000313" key="8">
    <source>
        <dbReference type="Proteomes" id="UP000093962"/>
    </source>
</evidence>
<dbReference type="InterPro" id="IPR050390">
    <property type="entry name" value="C5-Methyltransferase"/>
</dbReference>
<organism evidence="7 8">
    <name type="scientific">Mycolicibacterium mucogenicum</name>
    <name type="common">Mycobacterium mucogenicum</name>
    <dbReference type="NCBI Taxonomy" id="56689"/>
    <lineage>
        <taxon>Bacteria</taxon>
        <taxon>Bacillati</taxon>
        <taxon>Actinomycetota</taxon>
        <taxon>Actinomycetes</taxon>
        <taxon>Mycobacteriales</taxon>
        <taxon>Mycobacteriaceae</taxon>
        <taxon>Mycolicibacterium</taxon>
    </lineage>
</organism>
<gene>
    <name evidence="7" type="ORF">A5642_09545</name>
</gene>